<evidence type="ECO:0000259" key="4">
    <source>
        <dbReference type="PROSITE" id="PS50937"/>
    </source>
</evidence>
<keyword evidence="1" id="KW-0805">Transcription regulation</keyword>
<dbReference type="SUPFAM" id="SSF46955">
    <property type="entry name" value="Putative DNA-binding domain"/>
    <property type="match status" value="1"/>
</dbReference>
<comment type="caution">
    <text evidence="5">The sequence shown here is derived from an EMBL/GenBank/DDBJ whole genome shotgun (WGS) entry which is preliminary data.</text>
</comment>
<feature type="domain" description="HTH merR-type" evidence="4">
    <location>
        <begin position="4"/>
        <end position="73"/>
    </location>
</feature>
<dbReference type="Gene3D" id="1.10.1660.10">
    <property type="match status" value="1"/>
</dbReference>
<sequence length="140" mass="15790">MAKEMSIGELSRHVGVKVPTIRYYEDAGLLAAPPRSEGGQRRYDERARHTLAFIAHAREMGFSLEAIRSLIDLADHPEKPCVDADRIAKARLEDVRRRIDKLRKLEGELERMLAGHHSGKAADCRIIEVLSDHGRCADDH</sequence>
<dbReference type="PRINTS" id="PR00040">
    <property type="entry name" value="HTHMERR"/>
</dbReference>
<keyword evidence="3" id="KW-0804">Transcription</keyword>
<dbReference type="PANTHER" id="PTHR30204">
    <property type="entry name" value="REDOX-CYCLING DRUG-SENSING TRANSCRIPTIONAL ACTIVATOR SOXR"/>
    <property type="match status" value="1"/>
</dbReference>
<proteinExistence type="predicted"/>
<gene>
    <name evidence="5" type="ORF">Q4481_04930</name>
</gene>
<name>A0ABT8YHY9_9HYPH</name>
<dbReference type="InterPro" id="IPR047057">
    <property type="entry name" value="MerR_fam"/>
</dbReference>
<dbReference type="PROSITE" id="PS50937">
    <property type="entry name" value="HTH_MERR_2"/>
    <property type="match status" value="1"/>
</dbReference>
<dbReference type="RefSeq" id="WP_304375208.1">
    <property type="nucleotide sequence ID" value="NZ_JAUOZU010000005.1"/>
</dbReference>
<dbReference type="InterPro" id="IPR000551">
    <property type="entry name" value="MerR-type_HTH_dom"/>
</dbReference>
<evidence type="ECO:0000256" key="2">
    <source>
        <dbReference type="ARBA" id="ARBA00023125"/>
    </source>
</evidence>
<dbReference type="InterPro" id="IPR015358">
    <property type="entry name" value="Tscrpt_reg_MerR_DNA-bd"/>
</dbReference>
<evidence type="ECO:0000256" key="3">
    <source>
        <dbReference type="ARBA" id="ARBA00023163"/>
    </source>
</evidence>
<organism evidence="5 6">
    <name type="scientific">Rhizobium alvei</name>
    <dbReference type="NCBI Taxonomy" id="1132659"/>
    <lineage>
        <taxon>Bacteria</taxon>
        <taxon>Pseudomonadati</taxon>
        <taxon>Pseudomonadota</taxon>
        <taxon>Alphaproteobacteria</taxon>
        <taxon>Hyphomicrobiales</taxon>
        <taxon>Rhizobiaceae</taxon>
        <taxon>Rhizobium/Agrobacterium group</taxon>
        <taxon>Rhizobium</taxon>
    </lineage>
</organism>
<dbReference type="PANTHER" id="PTHR30204:SF93">
    <property type="entry name" value="HTH MERR-TYPE DOMAIN-CONTAINING PROTEIN"/>
    <property type="match status" value="1"/>
</dbReference>
<evidence type="ECO:0000256" key="1">
    <source>
        <dbReference type="ARBA" id="ARBA00023015"/>
    </source>
</evidence>
<dbReference type="PROSITE" id="PS00552">
    <property type="entry name" value="HTH_MERR_1"/>
    <property type="match status" value="1"/>
</dbReference>
<dbReference type="Pfam" id="PF09278">
    <property type="entry name" value="MerR-DNA-bind"/>
    <property type="match status" value="1"/>
</dbReference>
<keyword evidence="6" id="KW-1185">Reference proteome</keyword>
<evidence type="ECO:0000313" key="5">
    <source>
        <dbReference type="EMBL" id="MDO6963290.1"/>
    </source>
</evidence>
<reference evidence="5" key="1">
    <citation type="journal article" date="2015" name="Int. J. Syst. Evol. Microbiol.">
        <title>Rhizobium alvei sp. nov., isolated from a freshwater river.</title>
        <authorList>
            <person name="Sheu S.Y."/>
            <person name="Huang H.W."/>
            <person name="Young C.C."/>
            <person name="Chen W.M."/>
        </authorList>
    </citation>
    <scope>NUCLEOTIDE SEQUENCE</scope>
    <source>
        <strain evidence="5">TNR-22</strain>
    </source>
</reference>
<protein>
    <submittedName>
        <fullName evidence="5">Helix-turn-helix domain-containing protein</fullName>
    </submittedName>
</protein>
<dbReference type="SMART" id="SM00422">
    <property type="entry name" value="HTH_MERR"/>
    <property type="match status" value="1"/>
</dbReference>
<accession>A0ABT8YHY9</accession>
<dbReference type="CDD" id="cd04785">
    <property type="entry name" value="HTH_CadR-PbrR-like"/>
    <property type="match status" value="1"/>
</dbReference>
<dbReference type="Proteomes" id="UP001174932">
    <property type="component" value="Unassembled WGS sequence"/>
</dbReference>
<keyword evidence="2" id="KW-0238">DNA-binding</keyword>
<reference evidence="5" key="2">
    <citation type="submission" date="2023-07" db="EMBL/GenBank/DDBJ databases">
        <authorList>
            <person name="Shen H."/>
        </authorList>
    </citation>
    <scope>NUCLEOTIDE SEQUENCE</scope>
    <source>
        <strain evidence="5">TNR-22</strain>
    </source>
</reference>
<evidence type="ECO:0000313" key="6">
    <source>
        <dbReference type="Proteomes" id="UP001174932"/>
    </source>
</evidence>
<dbReference type="InterPro" id="IPR009061">
    <property type="entry name" value="DNA-bd_dom_put_sf"/>
</dbReference>
<dbReference type="EMBL" id="JAUOZU010000005">
    <property type="protein sequence ID" value="MDO6963290.1"/>
    <property type="molecule type" value="Genomic_DNA"/>
</dbReference>
<dbReference type="Pfam" id="PF00376">
    <property type="entry name" value="MerR"/>
    <property type="match status" value="1"/>
</dbReference>